<reference evidence="2" key="1">
    <citation type="journal article" date="2015" name="Nature">
        <title>Complex archaea that bridge the gap between prokaryotes and eukaryotes.</title>
        <authorList>
            <person name="Spang A."/>
            <person name="Saw J.H."/>
            <person name="Jorgensen S.L."/>
            <person name="Zaremba-Niedzwiedzka K."/>
            <person name="Martijn J."/>
            <person name="Lind A.E."/>
            <person name="van Eijk R."/>
            <person name="Schleper C."/>
            <person name="Guy L."/>
            <person name="Ettema T.J."/>
        </authorList>
    </citation>
    <scope>NUCLEOTIDE SEQUENCE</scope>
</reference>
<feature type="region of interest" description="Disordered" evidence="1">
    <location>
        <begin position="331"/>
        <end position="358"/>
    </location>
</feature>
<dbReference type="AlphaFoldDB" id="A0A0F9UHY0"/>
<protein>
    <submittedName>
        <fullName evidence="2">Uncharacterized protein</fullName>
    </submittedName>
</protein>
<gene>
    <name evidence="2" type="ORF">LCGC14_0604550</name>
</gene>
<accession>A0A0F9UHY0</accession>
<evidence type="ECO:0000256" key="1">
    <source>
        <dbReference type="SAM" id="MobiDB-lite"/>
    </source>
</evidence>
<evidence type="ECO:0000313" key="2">
    <source>
        <dbReference type="EMBL" id="KKN53218.1"/>
    </source>
</evidence>
<feature type="compositionally biased region" description="Low complexity" evidence="1">
    <location>
        <begin position="331"/>
        <end position="352"/>
    </location>
</feature>
<organism evidence="2">
    <name type="scientific">marine sediment metagenome</name>
    <dbReference type="NCBI Taxonomy" id="412755"/>
    <lineage>
        <taxon>unclassified sequences</taxon>
        <taxon>metagenomes</taxon>
        <taxon>ecological metagenomes</taxon>
    </lineage>
</organism>
<comment type="caution">
    <text evidence="2">The sequence shown here is derived from an EMBL/GenBank/DDBJ whole genome shotgun (WGS) entry which is preliminary data.</text>
</comment>
<feature type="compositionally biased region" description="Basic and acidic residues" evidence="1">
    <location>
        <begin position="488"/>
        <end position="511"/>
    </location>
</feature>
<proteinExistence type="predicted"/>
<feature type="region of interest" description="Disordered" evidence="1">
    <location>
        <begin position="464"/>
        <end position="511"/>
    </location>
</feature>
<dbReference type="EMBL" id="LAZR01000982">
    <property type="protein sequence ID" value="KKN53218.1"/>
    <property type="molecule type" value="Genomic_DNA"/>
</dbReference>
<name>A0A0F9UHY0_9ZZZZ</name>
<sequence length="511" mass="57986">MLDSIKFLYAFLCYIYKYLYIKIIADLKGRELSEQKLFQVFVNKLDFDPYEYLVSGAEHELTDFQKNAIDNATAIMKENIVEEVKSFGGNLKINEEKFKALEKKATKELENEEYGDIKKELKSYIKKLRELVEKTCVAIIPVKEMPWVDILFRTVPRIVFDKKAELLDNVIAYYGEIKSVISRPTIFGKIKDEKPLFAPIMGTIDLGGYKLDESQKDSKTQIHSYVSAIINSLDSVITRNHLAKYHEAYQRHGDPICDFLMNDSELMNSMERITSSIESNHTPSDIAVFSIALPLTKDSTTLLLTIDEGDDTNKFSRCFEAILRFSAECSKTPKTSTSPQTQPISGQSPSQQAGTIRTPGGQELKAWTAEELAVEAQKRLVSQPDMPAWNEEELKKFATERGTGLPEGMEVWEESELHELARKRQGGLDIPEWEADKDMKECLKCGYSLRPGWNRCPVCETPVGAKVDSSEASEQRSSETNLEPVEPSNEHPSEDSKELPLGEKEEEKDDQ</sequence>